<feature type="domain" description="PAS" evidence="1">
    <location>
        <begin position="264"/>
        <end position="331"/>
    </location>
</feature>
<dbReference type="AlphaFoldDB" id="A0A285CTE6"/>
<dbReference type="Proteomes" id="UP000219467">
    <property type="component" value="Unassembled WGS sequence"/>
</dbReference>
<evidence type="ECO:0000313" key="3">
    <source>
        <dbReference type="Proteomes" id="UP000219467"/>
    </source>
</evidence>
<dbReference type="InterPro" id="IPR035965">
    <property type="entry name" value="PAS-like_dom_sf"/>
</dbReference>
<gene>
    <name evidence="2" type="ORF">SAMN05878503_10719</name>
</gene>
<protein>
    <submittedName>
        <fullName evidence="2">PAS domain-containing protein</fullName>
    </submittedName>
</protein>
<sequence length="521" mass="56700">MEFDLGLALGLVLTALGAAAGAVLLSGVLRSRADRRDGAIFLDPQGETVFLFDGETLLDATPGARALLALSPARGGAWLRLLAYLGPRFPGVEARITELAGHGRLTLASSDENEPLLLQAELRGGVTRITIEAPSGTQRPRLDHLSQRALAEELDQLRNTVANAPLMMWRENASGDVVWANAAYLKEAADRLPPGEDLSWPLPRLFERAAAAQGASGQRQTLDRAEVTRWFDLVGFPEGEGRLLFALPADSAVQAEASLRDFMQTLAKTFAHLPTGLAIFDQHRKLALFNPALLDLTALPPDMLALKPTLFSFLDALRERQMIPEQKDYPSWRRKMLALEKAASSGLYEETWSLPGGQTYRVIGRPHPNGALALMFEDISTEMSRTRRYRADLELGQAVIDAMDEAIAVFSQAGQLVMTNTAYAALWGHDPVETVEAGGIGQLCTHWSERTAPSPIWAEAERFVTSLGERPPWNAEARLTDGRLIACHFSSLTGGATLALFRATRPDEAPARDVSPALRSA</sequence>
<evidence type="ECO:0000259" key="1">
    <source>
        <dbReference type="SMART" id="SM00091"/>
    </source>
</evidence>
<dbReference type="EMBL" id="OAOQ01000007">
    <property type="protein sequence ID" value="SNX70837.1"/>
    <property type="molecule type" value="Genomic_DNA"/>
</dbReference>
<accession>A0A285CTE6</accession>
<dbReference type="Pfam" id="PF13188">
    <property type="entry name" value="PAS_8"/>
    <property type="match status" value="1"/>
</dbReference>
<proteinExistence type="predicted"/>
<dbReference type="OrthoDB" id="9797304at2"/>
<dbReference type="InterPro" id="IPR000014">
    <property type="entry name" value="PAS"/>
</dbReference>
<dbReference type="RefSeq" id="WP_097030451.1">
    <property type="nucleotide sequence ID" value="NZ_OAOQ01000007.1"/>
</dbReference>
<evidence type="ECO:0000313" key="2">
    <source>
        <dbReference type="EMBL" id="SNX70837.1"/>
    </source>
</evidence>
<keyword evidence="3" id="KW-1185">Reference proteome</keyword>
<feature type="domain" description="PAS" evidence="1">
    <location>
        <begin position="155"/>
        <end position="223"/>
    </location>
</feature>
<organism evidence="2 3">
    <name type="scientific">Cereibacter ovatus</name>
    <dbReference type="NCBI Taxonomy" id="439529"/>
    <lineage>
        <taxon>Bacteria</taxon>
        <taxon>Pseudomonadati</taxon>
        <taxon>Pseudomonadota</taxon>
        <taxon>Alphaproteobacteria</taxon>
        <taxon>Rhodobacterales</taxon>
        <taxon>Paracoccaceae</taxon>
        <taxon>Cereibacter</taxon>
    </lineage>
</organism>
<dbReference type="SMART" id="SM00091">
    <property type="entry name" value="PAS"/>
    <property type="match status" value="3"/>
</dbReference>
<dbReference type="Pfam" id="PF12860">
    <property type="entry name" value="PAS_7"/>
    <property type="match status" value="1"/>
</dbReference>
<name>A0A285CTE6_9RHOB</name>
<dbReference type="SUPFAM" id="SSF55785">
    <property type="entry name" value="PYP-like sensor domain (PAS domain)"/>
    <property type="match status" value="2"/>
</dbReference>
<feature type="domain" description="PAS" evidence="1">
    <location>
        <begin position="394"/>
        <end position="461"/>
    </location>
</feature>
<reference evidence="3" key="1">
    <citation type="submission" date="2017-08" db="EMBL/GenBank/DDBJ databases">
        <authorList>
            <person name="Varghese N."/>
            <person name="Submissions S."/>
        </authorList>
    </citation>
    <scope>NUCLEOTIDE SEQUENCE [LARGE SCALE GENOMIC DNA]</scope>
    <source>
        <strain evidence="3">JA234</strain>
    </source>
</reference>